<keyword evidence="3" id="KW-1185">Reference proteome</keyword>
<dbReference type="EMBL" id="BQNB010016454">
    <property type="protein sequence ID" value="GJT51995.1"/>
    <property type="molecule type" value="Genomic_DNA"/>
</dbReference>
<dbReference type="Proteomes" id="UP001151760">
    <property type="component" value="Unassembled WGS sequence"/>
</dbReference>
<accession>A0ABQ5EM80</accession>
<comment type="caution">
    <text evidence="2">The sequence shown here is derived from an EMBL/GenBank/DDBJ whole genome shotgun (WGS) entry which is preliminary data.</text>
</comment>
<feature type="region of interest" description="Disordered" evidence="1">
    <location>
        <begin position="1"/>
        <end position="115"/>
    </location>
</feature>
<evidence type="ECO:0000256" key="1">
    <source>
        <dbReference type="SAM" id="MobiDB-lite"/>
    </source>
</evidence>
<feature type="compositionally biased region" description="Polar residues" evidence="1">
    <location>
        <begin position="91"/>
        <end position="107"/>
    </location>
</feature>
<feature type="compositionally biased region" description="Basic and acidic residues" evidence="1">
    <location>
        <begin position="51"/>
        <end position="70"/>
    </location>
</feature>
<gene>
    <name evidence="2" type="ORF">Tco_0978152</name>
</gene>
<reference evidence="2" key="1">
    <citation type="journal article" date="2022" name="Int. J. Mol. Sci.">
        <title>Draft Genome of Tanacetum Coccineum: Genomic Comparison of Closely Related Tanacetum-Family Plants.</title>
        <authorList>
            <person name="Yamashiro T."/>
            <person name="Shiraishi A."/>
            <person name="Nakayama K."/>
            <person name="Satake H."/>
        </authorList>
    </citation>
    <scope>NUCLEOTIDE SEQUENCE</scope>
</reference>
<proteinExistence type="predicted"/>
<name>A0ABQ5EM80_9ASTR</name>
<organism evidence="2 3">
    <name type="scientific">Tanacetum coccineum</name>
    <dbReference type="NCBI Taxonomy" id="301880"/>
    <lineage>
        <taxon>Eukaryota</taxon>
        <taxon>Viridiplantae</taxon>
        <taxon>Streptophyta</taxon>
        <taxon>Embryophyta</taxon>
        <taxon>Tracheophyta</taxon>
        <taxon>Spermatophyta</taxon>
        <taxon>Magnoliopsida</taxon>
        <taxon>eudicotyledons</taxon>
        <taxon>Gunneridae</taxon>
        <taxon>Pentapetalae</taxon>
        <taxon>asterids</taxon>
        <taxon>campanulids</taxon>
        <taxon>Asterales</taxon>
        <taxon>Asteraceae</taxon>
        <taxon>Asteroideae</taxon>
        <taxon>Anthemideae</taxon>
        <taxon>Anthemidinae</taxon>
        <taxon>Tanacetum</taxon>
    </lineage>
</organism>
<evidence type="ECO:0000313" key="3">
    <source>
        <dbReference type="Proteomes" id="UP001151760"/>
    </source>
</evidence>
<feature type="compositionally biased region" description="Basic and acidic residues" evidence="1">
    <location>
        <begin position="31"/>
        <end position="40"/>
    </location>
</feature>
<sequence>MVEGEEDEESYASEFADSVFQNDYDNSGTRIEPESHKENPETIVDDDENENEKKDGDDKKDDDNDDHTDHTLVGNQEMGSMETRKEKMQTPILSPTRSSRKNLSSDKTVSHELTETISPSTATTFKPKRNIREVLDHCNNVVHELTFAKTNEMLKEEVPRLVNNP</sequence>
<evidence type="ECO:0000313" key="2">
    <source>
        <dbReference type="EMBL" id="GJT51995.1"/>
    </source>
</evidence>
<feature type="compositionally biased region" description="Polar residues" evidence="1">
    <location>
        <begin position="19"/>
        <end position="29"/>
    </location>
</feature>
<protein>
    <submittedName>
        <fullName evidence="2">Uncharacterized protein</fullName>
    </submittedName>
</protein>
<reference evidence="2" key="2">
    <citation type="submission" date="2022-01" db="EMBL/GenBank/DDBJ databases">
        <authorList>
            <person name="Yamashiro T."/>
            <person name="Shiraishi A."/>
            <person name="Satake H."/>
            <person name="Nakayama K."/>
        </authorList>
    </citation>
    <scope>NUCLEOTIDE SEQUENCE</scope>
</reference>
<feature type="compositionally biased region" description="Acidic residues" evidence="1">
    <location>
        <begin position="1"/>
        <end position="11"/>
    </location>
</feature>